<dbReference type="Gene3D" id="3.40.50.720">
    <property type="entry name" value="NAD(P)-binding Rossmann-like Domain"/>
    <property type="match status" value="1"/>
</dbReference>
<dbReference type="PANTHER" id="PTHR43574">
    <property type="entry name" value="EPIMERASE-RELATED"/>
    <property type="match status" value="1"/>
</dbReference>
<evidence type="ECO:0000313" key="3">
    <source>
        <dbReference type="EMBL" id="MBB3934119.1"/>
    </source>
</evidence>
<organism evidence="3 4">
    <name type="scientific">Aureimonas phyllosphaerae</name>
    <dbReference type="NCBI Taxonomy" id="1166078"/>
    <lineage>
        <taxon>Bacteria</taxon>
        <taxon>Pseudomonadati</taxon>
        <taxon>Pseudomonadota</taxon>
        <taxon>Alphaproteobacteria</taxon>
        <taxon>Hyphomicrobiales</taxon>
        <taxon>Aurantimonadaceae</taxon>
        <taxon>Aureimonas</taxon>
    </lineage>
</organism>
<gene>
    <name evidence="3" type="ORF">GGR05_000230</name>
</gene>
<dbReference type="SUPFAM" id="SSF51735">
    <property type="entry name" value="NAD(P)-binding Rossmann-fold domains"/>
    <property type="match status" value="1"/>
</dbReference>
<dbReference type="InterPro" id="IPR001509">
    <property type="entry name" value="Epimerase_deHydtase"/>
</dbReference>
<dbReference type="AlphaFoldDB" id="A0A7W6BQF1"/>
<sequence>MDVLGIDNLDPYYNPSLKRARLKRVSDHEAFRFKEADVADGARLLGIMETFRPDAVVHLAARAGVRNPSGDLWAYARPNLDGFVSMLDACRYVRPRHIVYASSSSVYGADSSIPFREDDRADRPASFYAATKRSNELMAEAFSALEGIACTGLRFFTLYGPWGRPDMAYYSFTREILAGRPITLYDADVMRRDFTYIDDAVEAVTRLVNRSAGDPQTAASAGHRIYNIGNTHPVALGDFVATLETLLGRKAAITHRQRQPGEMTVTFADTTRLREAVGFVPSTDLRDGLSSFVRWYRSYHDAPAMTSG</sequence>
<dbReference type="PRINTS" id="PR01713">
    <property type="entry name" value="NUCEPIMERASE"/>
</dbReference>
<dbReference type="Pfam" id="PF01370">
    <property type="entry name" value="Epimerase"/>
    <property type="match status" value="1"/>
</dbReference>
<evidence type="ECO:0000259" key="2">
    <source>
        <dbReference type="Pfam" id="PF01370"/>
    </source>
</evidence>
<dbReference type="GO" id="GO:0050378">
    <property type="term" value="F:UDP-glucuronate 4-epimerase activity"/>
    <property type="evidence" value="ECO:0007669"/>
    <property type="project" value="UniProtKB-EC"/>
</dbReference>
<comment type="caution">
    <text evidence="3">The sequence shown here is derived from an EMBL/GenBank/DDBJ whole genome shotgun (WGS) entry which is preliminary data.</text>
</comment>
<dbReference type="EMBL" id="JACIDO010000001">
    <property type="protein sequence ID" value="MBB3934119.1"/>
    <property type="molecule type" value="Genomic_DNA"/>
</dbReference>
<dbReference type="Proteomes" id="UP000531216">
    <property type="component" value="Unassembled WGS sequence"/>
</dbReference>
<accession>A0A7W6BQF1</accession>
<proteinExistence type="predicted"/>
<dbReference type="EC" id="5.1.3.6" evidence="3"/>
<keyword evidence="3" id="KW-0413">Isomerase</keyword>
<evidence type="ECO:0000256" key="1">
    <source>
        <dbReference type="ARBA" id="ARBA00023027"/>
    </source>
</evidence>
<keyword evidence="1" id="KW-0520">NAD</keyword>
<feature type="domain" description="NAD-dependent epimerase/dehydratase" evidence="2">
    <location>
        <begin position="3"/>
        <end position="229"/>
    </location>
</feature>
<reference evidence="3 4" key="1">
    <citation type="submission" date="2020-08" db="EMBL/GenBank/DDBJ databases">
        <title>Genomic Encyclopedia of Type Strains, Phase IV (KMG-IV): sequencing the most valuable type-strain genomes for metagenomic binning, comparative biology and taxonomic classification.</title>
        <authorList>
            <person name="Goeker M."/>
        </authorList>
    </citation>
    <scope>NUCLEOTIDE SEQUENCE [LARGE SCALE GENOMIC DNA]</scope>
    <source>
        <strain evidence="3 4">DSM 25024</strain>
    </source>
</reference>
<name>A0A7W6BQF1_9HYPH</name>
<protein>
    <submittedName>
        <fullName evidence="3">UDP-glucuronate 4-epimerase</fullName>
        <ecNumber evidence="3">5.1.3.6</ecNumber>
    </submittedName>
</protein>
<evidence type="ECO:0000313" key="4">
    <source>
        <dbReference type="Proteomes" id="UP000531216"/>
    </source>
</evidence>
<dbReference type="InterPro" id="IPR036291">
    <property type="entry name" value="NAD(P)-bd_dom_sf"/>
</dbReference>
<keyword evidence="4" id="KW-1185">Reference proteome</keyword>